<dbReference type="GO" id="GO:0006565">
    <property type="term" value="P:L-serine catabolic process"/>
    <property type="evidence" value="ECO:0007669"/>
    <property type="project" value="TreeGrafter"/>
</dbReference>
<dbReference type="RefSeq" id="WP_188566186.1">
    <property type="nucleotide sequence ID" value="NZ_BMED01000002.1"/>
</dbReference>
<dbReference type="GO" id="GO:0006567">
    <property type="term" value="P:L-threonine catabolic process"/>
    <property type="evidence" value="ECO:0007669"/>
    <property type="project" value="TreeGrafter"/>
</dbReference>
<sequence>MTFVLPTKSEIASAAQIVYAAMPPTPQYQWQQISDALGAEIWLKHENHTPVGAFKVRGGLVYMQELLHHLPQATGVISATRGNHGQSVAFATRRCGLAATIVVPHGNSKEQNAAMRALGANLIEHGNEFQESREYAIALAEEQRLHMIPSFHRDLVRGVATYWMELFNAQPELDVVYVPIGQGSGICAAIAARDALGLSTRVIGVVSSHALGYKLSFEQKRKLESPVTTQIADGMACRVPDDGSLEVVLRHADDVVAVSDDEIRAAMKLLFTATHNVAEGAGAASLAAAIQAGAMLKGKKVGLPLSGGNIDHQIFAKVLQP</sequence>
<dbReference type="AlphaFoldDB" id="A0A916UJA2"/>
<accession>A0A916UJA2</accession>
<dbReference type="PANTHER" id="PTHR48078">
    <property type="entry name" value="THREONINE DEHYDRATASE, MITOCHONDRIAL-RELATED"/>
    <property type="match status" value="1"/>
</dbReference>
<dbReference type="InterPro" id="IPR001926">
    <property type="entry name" value="TrpB-like_PALP"/>
</dbReference>
<evidence type="ECO:0000259" key="4">
    <source>
        <dbReference type="Pfam" id="PF00291"/>
    </source>
</evidence>
<protein>
    <submittedName>
        <fullName evidence="5">Serine/threonine dehydratase</fullName>
    </submittedName>
</protein>
<evidence type="ECO:0000256" key="3">
    <source>
        <dbReference type="ARBA" id="ARBA00023239"/>
    </source>
</evidence>
<gene>
    <name evidence="5" type="ORF">GCM10011396_23030</name>
</gene>
<proteinExistence type="predicted"/>
<dbReference type="Gene3D" id="3.40.50.1100">
    <property type="match status" value="2"/>
</dbReference>
<dbReference type="GO" id="GO:0003941">
    <property type="term" value="F:L-serine ammonia-lyase activity"/>
    <property type="evidence" value="ECO:0007669"/>
    <property type="project" value="TreeGrafter"/>
</dbReference>
<reference evidence="5" key="1">
    <citation type="journal article" date="2014" name="Int. J. Syst. Evol. Microbiol.">
        <title>Complete genome sequence of Corynebacterium casei LMG S-19264T (=DSM 44701T), isolated from a smear-ripened cheese.</title>
        <authorList>
            <consortium name="US DOE Joint Genome Institute (JGI-PGF)"/>
            <person name="Walter F."/>
            <person name="Albersmeier A."/>
            <person name="Kalinowski J."/>
            <person name="Ruckert C."/>
        </authorList>
    </citation>
    <scope>NUCLEOTIDE SEQUENCE</scope>
    <source>
        <strain evidence="5">CGMCC 1.10998</strain>
    </source>
</reference>
<reference evidence="5" key="2">
    <citation type="submission" date="2020-09" db="EMBL/GenBank/DDBJ databases">
        <authorList>
            <person name="Sun Q."/>
            <person name="Zhou Y."/>
        </authorList>
    </citation>
    <scope>NUCLEOTIDE SEQUENCE</scope>
    <source>
        <strain evidence="5">CGMCC 1.10998</strain>
    </source>
</reference>
<evidence type="ECO:0000256" key="1">
    <source>
        <dbReference type="ARBA" id="ARBA00001933"/>
    </source>
</evidence>
<evidence type="ECO:0000256" key="2">
    <source>
        <dbReference type="ARBA" id="ARBA00022898"/>
    </source>
</evidence>
<comment type="caution">
    <text evidence="5">The sequence shown here is derived from an EMBL/GenBank/DDBJ whole genome shotgun (WGS) entry which is preliminary data.</text>
</comment>
<keyword evidence="2" id="KW-0663">Pyridoxal phosphate</keyword>
<feature type="domain" description="Tryptophan synthase beta chain-like PALP" evidence="4">
    <location>
        <begin position="23"/>
        <end position="307"/>
    </location>
</feature>
<dbReference type="PANTHER" id="PTHR48078:SF7">
    <property type="entry name" value="BLL6502 PROTEIN"/>
    <property type="match status" value="1"/>
</dbReference>
<dbReference type="CDD" id="cd01562">
    <property type="entry name" value="Thr-dehyd"/>
    <property type="match status" value="1"/>
</dbReference>
<keyword evidence="6" id="KW-1185">Reference proteome</keyword>
<evidence type="ECO:0000313" key="6">
    <source>
        <dbReference type="Proteomes" id="UP000637423"/>
    </source>
</evidence>
<name>A0A916UJA2_9BURK</name>
<evidence type="ECO:0000313" key="5">
    <source>
        <dbReference type="EMBL" id="GGC75191.1"/>
    </source>
</evidence>
<dbReference type="EMBL" id="BMED01000002">
    <property type="protein sequence ID" value="GGC75191.1"/>
    <property type="molecule type" value="Genomic_DNA"/>
</dbReference>
<dbReference type="InterPro" id="IPR050147">
    <property type="entry name" value="Ser/Thr_Dehydratase"/>
</dbReference>
<keyword evidence="3" id="KW-0456">Lyase</keyword>
<dbReference type="InterPro" id="IPR036052">
    <property type="entry name" value="TrpB-like_PALP_sf"/>
</dbReference>
<dbReference type="GO" id="GO:0009097">
    <property type="term" value="P:isoleucine biosynthetic process"/>
    <property type="evidence" value="ECO:0007669"/>
    <property type="project" value="TreeGrafter"/>
</dbReference>
<dbReference type="SUPFAM" id="SSF53686">
    <property type="entry name" value="Tryptophan synthase beta subunit-like PLP-dependent enzymes"/>
    <property type="match status" value="1"/>
</dbReference>
<dbReference type="GO" id="GO:0004794">
    <property type="term" value="F:threonine deaminase activity"/>
    <property type="evidence" value="ECO:0007669"/>
    <property type="project" value="TreeGrafter"/>
</dbReference>
<dbReference type="NCBIfam" id="NF004771">
    <property type="entry name" value="PRK06110.1"/>
    <property type="match status" value="1"/>
</dbReference>
<dbReference type="Proteomes" id="UP000637423">
    <property type="component" value="Unassembled WGS sequence"/>
</dbReference>
<dbReference type="Pfam" id="PF00291">
    <property type="entry name" value="PALP"/>
    <property type="match status" value="1"/>
</dbReference>
<organism evidence="5 6">
    <name type="scientific">Undibacterium terreum</name>
    <dbReference type="NCBI Taxonomy" id="1224302"/>
    <lineage>
        <taxon>Bacteria</taxon>
        <taxon>Pseudomonadati</taxon>
        <taxon>Pseudomonadota</taxon>
        <taxon>Betaproteobacteria</taxon>
        <taxon>Burkholderiales</taxon>
        <taxon>Oxalobacteraceae</taxon>
        <taxon>Undibacterium</taxon>
    </lineage>
</organism>
<comment type="cofactor">
    <cofactor evidence="1">
        <name>pyridoxal 5'-phosphate</name>
        <dbReference type="ChEBI" id="CHEBI:597326"/>
    </cofactor>
</comment>